<keyword evidence="3" id="KW-1185">Reference proteome</keyword>
<sequence length="428" mass="45755">MATFEDEAALGYDDAEAEYETQMSNYVMAMAAEDYDEALECLDEALDASPLDAEAALCCALAHAMRGDECADDGATATLWLKRCERWRVDGRDALGSAWHERATRDFPPGPLAARPDWRAAMELFRKPAEGMDDAKGRAARARFLARRARRARWPRRAPAPRRSAATRAPRPTRPASSTTWSTTGSCRGPRDDARALATVVDGALDDETFEAMKEALAAHPLLTAGDSAAMGASFAGSAGFVVRFDGQGAGGLRGGRTGEAYAALFDGAARPAAPSPVPRLNLGGDDAADGAYAVDWHRDATLGLGGADGRPSRPRARVAVLYVNAPEATGGELCLREPARPLWRRDAARPRPVDRKIRPLQPPRRVHRWATREHAVAAFAPAASGGAFGGARVSVVLEQYAVPPGLRPFTIDFEIVDGATTAAVLRL</sequence>
<evidence type="ECO:0000313" key="3">
    <source>
        <dbReference type="Proteomes" id="UP001363151"/>
    </source>
</evidence>
<feature type="compositionally biased region" description="Low complexity" evidence="1">
    <location>
        <begin position="161"/>
        <end position="184"/>
    </location>
</feature>
<organism evidence="2 3">
    <name type="scientific">Aureococcus anophagefferens</name>
    <name type="common">Harmful bloom alga</name>
    <dbReference type="NCBI Taxonomy" id="44056"/>
    <lineage>
        <taxon>Eukaryota</taxon>
        <taxon>Sar</taxon>
        <taxon>Stramenopiles</taxon>
        <taxon>Ochrophyta</taxon>
        <taxon>Pelagophyceae</taxon>
        <taxon>Pelagomonadales</taxon>
        <taxon>Pelagomonadaceae</taxon>
        <taxon>Aureococcus</taxon>
    </lineage>
</organism>
<dbReference type="EMBL" id="JBBJCI010000292">
    <property type="protein sequence ID" value="KAK7235542.1"/>
    <property type="molecule type" value="Genomic_DNA"/>
</dbReference>
<dbReference type="Proteomes" id="UP001363151">
    <property type="component" value="Unassembled WGS sequence"/>
</dbReference>
<feature type="region of interest" description="Disordered" evidence="1">
    <location>
        <begin position="151"/>
        <end position="191"/>
    </location>
</feature>
<accession>A0ABR1FQ44</accession>
<reference evidence="2 3" key="1">
    <citation type="submission" date="2024-03" db="EMBL/GenBank/DDBJ databases">
        <title>Aureococcus anophagefferens CCMP1851 and Kratosvirus quantuckense: Draft genome of a second virus-susceptible host strain in the model system.</title>
        <authorList>
            <person name="Chase E."/>
            <person name="Truchon A.R."/>
            <person name="Schepens W."/>
            <person name="Wilhelm S.W."/>
        </authorList>
    </citation>
    <scope>NUCLEOTIDE SEQUENCE [LARGE SCALE GENOMIC DNA]</scope>
    <source>
        <strain evidence="2 3">CCMP1851</strain>
    </source>
</reference>
<name>A0ABR1FQ44_AURAN</name>
<protein>
    <recommendedName>
        <fullName evidence="4">Fe2OG dioxygenase domain-containing protein</fullName>
    </recommendedName>
</protein>
<evidence type="ECO:0008006" key="4">
    <source>
        <dbReference type="Google" id="ProtNLM"/>
    </source>
</evidence>
<feature type="compositionally biased region" description="Basic residues" evidence="1">
    <location>
        <begin position="151"/>
        <end position="160"/>
    </location>
</feature>
<evidence type="ECO:0000313" key="2">
    <source>
        <dbReference type="EMBL" id="KAK7235542.1"/>
    </source>
</evidence>
<proteinExistence type="predicted"/>
<gene>
    <name evidence="2" type="ORF">SO694_00069195</name>
</gene>
<evidence type="ECO:0000256" key="1">
    <source>
        <dbReference type="SAM" id="MobiDB-lite"/>
    </source>
</evidence>
<comment type="caution">
    <text evidence="2">The sequence shown here is derived from an EMBL/GenBank/DDBJ whole genome shotgun (WGS) entry which is preliminary data.</text>
</comment>